<dbReference type="Pfam" id="PF13086">
    <property type="entry name" value="AAA_11"/>
    <property type="match status" value="1"/>
</dbReference>
<dbReference type="InterPro" id="IPR041677">
    <property type="entry name" value="DNA2/NAM7_AAA_11"/>
</dbReference>
<feature type="domain" description="DNA2/NAM7 helicase helicase" evidence="1">
    <location>
        <begin position="62"/>
        <end position="139"/>
    </location>
</feature>
<proteinExistence type="predicted"/>
<gene>
    <name evidence="2" type="primary">HELZ2_1</name>
    <name evidence="2" type="ORF">N1851_003391</name>
</gene>
<dbReference type="PANTHER" id="PTHR43788:SF9">
    <property type="entry name" value="HELICASE WITH ZINC FINGER DOMAIN 2"/>
    <property type="match status" value="1"/>
</dbReference>
<keyword evidence="2" id="KW-0347">Helicase</keyword>
<dbReference type="EMBL" id="JAOPHQ010000451">
    <property type="protein sequence ID" value="KAK0154507.1"/>
    <property type="molecule type" value="Genomic_DNA"/>
</dbReference>
<accession>A0AA47PCH3</accession>
<sequence>MKCTTFLFRRKKSAVINIASASHHVQSIALGKHIPREGEAAQNSAVQRYQLMRQEPPKGLPKLNESQLKALEKALKHNFTLIQGPPGTGKTVLGVYIVFWFRELNARTSRRNIDPKDKNKKDVILYCGPSNKSVDVVAGK</sequence>
<evidence type="ECO:0000259" key="1">
    <source>
        <dbReference type="Pfam" id="PF13086"/>
    </source>
</evidence>
<reference evidence="2" key="1">
    <citation type="journal article" date="2023" name="Front. Mar. Sci.">
        <title>A new Merluccius polli reference genome to investigate the effects of global change in West African waters.</title>
        <authorList>
            <person name="Mateo J.L."/>
            <person name="Blanco-Fernandez C."/>
            <person name="Garcia-Vazquez E."/>
            <person name="Machado-Schiaffino G."/>
        </authorList>
    </citation>
    <scope>NUCLEOTIDE SEQUENCE</scope>
    <source>
        <strain evidence="2">C29</strain>
        <tissue evidence="2">Fin</tissue>
    </source>
</reference>
<comment type="caution">
    <text evidence="2">The sequence shown here is derived from an EMBL/GenBank/DDBJ whole genome shotgun (WGS) entry which is preliminary data.</text>
</comment>
<keyword evidence="3" id="KW-1185">Reference proteome</keyword>
<name>A0AA47PCH3_MERPO</name>
<keyword evidence="2" id="KW-0547">Nucleotide-binding</keyword>
<dbReference type="Gene3D" id="3.40.50.300">
    <property type="entry name" value="P-loop containing nucleotide triphosphate hydrolases"/>
    <property type="match status" value="1"/>
</dbReference>
<dbReference type="SUPFAM" id="SSF52540">
    <property type="entry name" value="P-loop containing nucleoside triphosphate hydrolases"/>
    <property type="match status" value="1"/>
</dbReference>
<keyword evidence="2" id="KW-0378">Hydrolase</keyword>
<protein>
    <submittedName>
        <fullName evidence="2">Helicase with zinc finger domain 2</fullName>
    </submittedName>
</protein>
<evidence type="ECO:0000313" key="2">
    <source>
        <dbReference type="EMBL" id="KAK0154507.1"/>
    </source>
</evidence>
<dbReference type="AlphaFoldDB" id="A0AA47PCH3"/>
<organism evidence="2 3">
    <name type="scientific">Merluccius polli</name>
    <name type="common">Benguela hake</name>
    <name type="synonym">Merluccius cadenati</name>
    <dbReference type="NCBI Taxonomy" id="89951"/>
    <lineage>
        <taxon>Eukaryota</taxon>
        <taxon>Metazoa</taxon>
        <taxon>Chordata</taxon>
        <taxon>Craniata</taxon>
        <taxon>Vertebrata</taxon>
        <taxon>Euteleostomi</taxon>
        <taxon>Actinopterygii</taxon>
        <taxon>Neopterygii</taxon>
        <taxon>Teleostei</taxon>
        <taxon>Neoteleostei</taxon>
        <taxon>Acanthomorphata</taxon>
        <taxon>Zeiogadaria</taxon>
        <taxon>Gadariae</taxon>
        <taxon>Gadiformes</taxon>
        <taxon>Gadoidei</taxon>
        <taxon>Merlucciidae</taxon>
        <taxon>Merluccius</taxon>
    </lineage>
</organism>
<keyword evidence="2" id="KW-0067">ATP-binding</keyword>
<dbReference type="InterPro" id="IPR050534">
    <property type="entry name" value="Coronavir_polyprotein_1ab"/>
</dbReference>
<dbReference type="PANTHER" id="PTHR43788">
    <property type="entry name" value="DNA2/NAM7 HELICASE FAMILY MEMBER"/>
    <property type="match status" value="1"/>
</dbReference>
<dbReference type="InterPro" id="IPR027417">
    <property type="entry name" value="P-loop_NTPase"/>
</dbReference>
<dbReference type="GO" id="GO:0043139">
    <property type="term" value="F:5'-3' DNA helicase activity"/>
    <property type="evidence" value="ECO:0007669"/>
    <property type="project" value="TreeGrafter"/>
</dbReference>
<evidence type="ECO:0000313" key="3">
    <source>
        <dbReference type="Proteomes" id="UP001174136"/>
    </source>
</evidence>
<dbReference type="Proteomes" id="UP001174136">
    <property type="component" value="Unassembled WGS sequence"/>
</dbReference>